<dbReference type="EMBL" id="JAKIKT010000015">
    <property type="protein sequence ID" value="MCL2916445.1"/>
    <property type="molecule type" value="Genomic_DNA"/>
</dbReference>
<comment type="caution">
    <text evidence="3">The sequence shown here is derived from an EMBL/GenBank/DDBJ whole genome shotgun (WGS) entry which is preliminary data.</text>
</comment>
<evidence type="ECO:0000256" key="1">
    <source>
        <dbReference type="SAM" id="MobiDB-lite"/>
    </source>
</evidence>
<evidence type="ECO:0000259" key="2">
    <source>
        <dbReference type="Pfam" id="PF13723"/>
    </source>
</evidence>
<reference evidence="3 4" key="1">
    <citation type="submission" date="2022-01" db="EMBL/GenBank/DDBJ databases">
        <title>Whole genome-based taxonomy of the Shewanellaceae.</title>
        <authorList>
            <person name="Martin-Rodriguez A.J."/>
        </authorList>
    </citation>
    <scope>NUCLEOTIDE SEQUENCE [LARGE SCALE GENOMIC DNA]</scope>
    <source>
        <strain evidence="3 4">DSM 21332</strain>
    </source>
</reference>
<feature type="domain" description="Beta-ketoacyl synthase-like N-terminal" evidence="2">
    <location>
        <begin position="24"/>
        <end position="236"/>
    </location>
</feature>
<gene>
    <name evidence="3" type="ORF">L2725_22165</name>
</gene>
<dbReference type="InterPro" id="IPR014030">
    <property type="entry name" value="Ketoacyl_synth_N"/>
</dbReference>
<feature type="compositionally biased region" description="Basic and acidic residues" evidence="1">
    <location>
        <begin position="20"/>
        <end position="32"/>
    </location>
</feature>
<dbReference type="Pfam" id="PF13723">
    <property type="entry name" value="Ketoacyl-synt_2"/>
    <property type="match status" value="1"/>
</dbReference>
<proteinExistence type="predicted"/>
<accession>A0ABT0NEA5</accession>
<protein>
    <submittedName>
        <fullName evidence="3">Beta-ketoacyl synthase chain length factor</fullName>
    </submittedName>
</protein>
<dbReference type="Proteomes" id="UP001202831">
    <property type="component" value="Unassembled WGS sequence"/>
</dbReference>
<feature type="region of interest" description="Disordered" evidence="1">
    <location>
        <begin position="16"/>
        <end position="43"/>
    </location>
</feature>
<organism evidence="3 4">
    <name type="scientific">Shewanella corallii</name>
    <dbReference type="NCBI Taxonomy" id="560080"/>
    <lineage>
        <taxon>Bacteria</taxon>
        <taxon>Pseudomonadati</taxon>
        <taxon>Pseudomonadota</taxon>
        <taxon>Gammaproteobacteria</taxon>
        <taxon>Alteromonadales</taxon>
        <taxon>Shewanellaceae</taxon>
        <taxon>Shewanella</taxon>
    </lineage>
</organism>
<name>A0ABT0NEA5_9GAMM</name>
<sequence>MSKIQFCIKNWHAVAPGKSSPEDWHSHNKDDDSSSSTQAIPSDLIPPMMRRRMSSLSKMAVQTALTLTKEVTPNYAVFSSRHSELPRTVTLVESILKGEDASPMAFSQSVHNTASGLYTIAAGHAVPVTSVSAGEDSLHAGLIEATAYLACHPDHTVLLVDFDEPMPTPYDRFDSIEHSGYAFGMLMTAGDEVSVEQEPLTHTQLTAPQAISVIQGLCDASSAWSIPGSRNGWRWSR</sequence>
<dbReference type="RefSeq" id="WP_249250969.1">
    <property type="nucleotide sequence ID" value="NZ_JAKIKT010000015.1"/>
</dbReference>
<evidence type="ECO:0000313" key="3">
    <source>
        <dbReference type="EMBL" id="MCL2916445.1"/>
    </source>
</evidence>
<evidence type="ECO:0000313" key="4">
    <source>
        <dbReference type="Proteomes" id="UP001202831"/>
    </source>
</evidence>
<keyword evidence="4" id="KW-1185">Reference proteome</keyword>